<sequence length="251" mass="26379">MKILGIDVGGSGIKGSVIETETGELTGERVRIAAPRPATPETVGVTIRALAEQHHWTGPIGIGFPAAIQHGVARTAANIDASFIGLPVGEYFSKQTGCPAYVANDADVAGLAEIRFGAGRGVAGVVLIVTIGTGLGTALFSDGHLLPNTELGHILLDNGQEAERYASEAVRDAQNLKWTDWGNRLNRYLLAMEKLFWPDLIILGGGASKKLSKFAEKISVQAPVAPAQFLNQAGMIGAALFAEERLRASIA</sequence>
<proteinExistence type="predicted"/>
<dbReference type="EMBL" id="CBTJ020000055">
    <property type="protein sequence ID" value="CDI03262.1"/>
    <property type="molecule type" value="Genomic_DNA"/>
</dbReference>
<dbReference type="AlphaFoldDB" id="W6M6F5"/>
<evidence type="ECO:0000313" key="2">
    <source>
        <dbReference type="Proteomes" id="UP000035760"/>
    </source>
</evidence>
<organism evidence="1 2">
    <name type="scientific">Candidatus Competibacter denitrificans Run_A_D11</name>
    <dbReference type="NCBI Taxonomy" id="1400863"/>
    <lineage>
        <taxon>Bacteria</taxon>
        <taxon>Pseudomonadati</taxon>
        <taxon>Pseudomonadota</taxon>
        <taxon>Gammaproteobacteria</taxon>
        <taxon>Candidatus Competibacteraceae</taxon>
        <taxon>Candidatus Competibacter</taxon>
    </lineage>
</organism>
<protein>
    <submittedName>
        <fullName evidence="1">Polyphosphate glucokinase</fullName>
        <ecNumber evidence="1">2.7.1.63</ecNumber>
    </submittedName>
</protein>
<dbReference type="InterPro" id="IPR000600">
    <property type="entry name" value="ROK"/>
</dbReference>
<name>W6M6F5_9GAMM</name>
<dbReference type="RefSeq" id="WP_048673882.1">
    <property type="nucleotide sequence ID" value="NZ_CBTJ020000055.1"/>
</dbReference>
<comment type="caution">
    <text evidence="1">The sequence shown here is derived from an EMBL/GenBank/DDBJ whole genome shotgun (WGS) entry which is preliminary data.</text>
</comment>
<keyword evidence="1" id="KW-0808">Transferase</keyword>
<dbReference type="Proteomes" id="UP000035760">
    <property type="component" value="Unassembled WGS sequence"/>
</dbReference>
<dbReference type="GO" id="GO:0047330">
    <property type="term" value="F:polyphosphate-glucose phosphotransferase activity"/>
    <property type="evidence" value="ECO:0007669"/>
    <property type="project" value="UniProtKB-EC"/>
</dbReference>
<dbReference type="OrthoDB" id="9810372at2"/>
<accession>W6M6F5</accession>
<dbReference type="NCBIfam" id="NF045942">
    <property type="entry name" value="PolPhglucPhase"/>
    <property type="match status" value="1"/>
</dbReference>
<dbReference type="SUPFAM" id="SSF53067">
    <property type="entry name" value="Actin-like ATPase domain"/>
    <property type="match status" value="1"/>
</dbReference>
<keyword evidence="2" id="KW-1185">Reference proteome</keyword>
<dbReference type="Pfam" id="PF00480">
    <property type="entry name" value="ROK"/>
    <property type="match status" value="1"/>
</dbReference>
<gene>
    <name evidence="1" type="primary">ppgK</name>
    <name evidence="1" type="ORF">BN873_470004</name>
</gene>
<evidence type="ECO:0000313" key="1">
    <source>
        <dbReference type="EMBL" id="CDI03262.1"/>
    </source>
</evidence>
<dbReference type="CDD" id="cd24058">
    <property type="entry name" value="ASKHA_NBD_ROK_PPGK"/>
    <property type="match status" value="1"/>
</dbReference>
<reference evidence="1" key="2">
    <citation type="submission" date="2014-03" db="EMBL/GenBank/DDBJ databases">
        <title>Candidatus Competibacter-lineage genomes retrieved from metagenomes reveal functional metabolic diversity.</title>
        <authorList>
            <person name="McIlroy S.J."/>
            <person name="Albertsen M."/>
            <person name="Andresen E.K."/>
            <person name="Saunders A.M."/>
            <person name="Kristiansen R."/>
            <person name="Stokholm-Bjerregaard M."/>
            <person name="Nielsen K.L."/>
            <person name="Nielsen P.H."/>
        </authorList>
    </citation>
    <scope>NUCLEOTIDE SEQUENCE</scope>
    <source>
        <strain evidence="1">Run_A_D11</strain>
    </source>
</reference>
<reference evidence="1" key="1">
    <citation type="submission" date="2013-07" db="EMBL/GenBank/DDBJ databases">
        <authorList>
            <person name="McIlroy S."/>
        </authorList>
    </citation>
    <scope>NUCLEOTIDE SEQUENCE [LARGE SCALE GENOMIC DNA]</scope>
    <source>
        <strain evidence="1">Run_A_D11</strain>
    </source>
</reference>
<dbReference type="InterPro" id="IPR043129">
    <property type="entry name" value="ATPase_NBD"/>
</dbReference>
<dbReference type="STRING" id="1400863.BN873_470004"/>
<dbReference type="EC" id="2.7.1.63" evidence="1"/>
<dbReference type="PANTHER" id="PTHR18964">
    <property type="entry name" value="ROK (REPRESSOR, ORF, KINASE) FAMILY"/>
    <property type="match status" value="1"/>
</dbReference>
<dbReference type="PANTHER" id="PTHR18964:SF146">
    <property type="entry name" value="POLYPHOSPHATE GLUCOKINASE"/>
    <property type="match status" value="1"/>
</dbReference>
<dbReference type="Gene3D" id="3.30.420.40">
    <property type="match status" value="2"/>
</dbReference>